<protein>
    <submittedName>
        <fullName evidence="5">Ribosomal N-acetyltransferase YdaF</fullName>
        <ecNumber evidence="5">2.3.1.-</ecNumber>
    </submittedName>
</protein>
<dbReference type="EMBL" id="OMKW01000001">
    <property type="protein sequence ID" value="SPF28087.1"/>
    <property type="molecule type" value="Genomic_DNA"/>
</dbReference>
<dbReference type="InterPro" id="IPR051531">
    <property type="entry name" value="N-acetyltransferase"/>
</dbReference>
<dbReference type="EC" id="2.3.1.-" evidence="5"/>
<dbReference type="InterPro" id="IPR016181">
    <property type="entry name" value="Acyl_CoA_acyltransferase"/>
</dbReference>
<evidence type="ECO:0000313" key="5">
    <source>
        <dbReference type="EMBL" id="SPF28087.1"/>
    </source>
</evidence>
<accession>A0A2R8A767</accession>
<evidence type="ECO:0000256" key="2">
    <source>
        <dbReference type="ARBA" id="ARBA00023315"/>
    </source>
</evidence>
<dbReference type="GO" id="GO:0005737">
    <property type="term" value="C:cytoplasm"/>
    <property type="evidence" value="ECO:0007669"/>
    <property type="project" value="TreeGrafter"/>
</dbReference>
<dbReference type="Pfam" id="PF13302">
    <property type="entry name" value="Acetyltransf_3"/>
    <property type="match status" value="1"/>
</dbReference>
<dbReference type="GO" id="GO:0008999">
    <property type="term" value="F:protein-N-terminal-alanine acetyltransferase activity"/>
    <property type="evidence" value="ECO:0007669"/>
    <property type="project" value="TreeGrafter"/>
</dbReference>
<comment type="similarity">
    <text evidence="3">Belongs to the acetyltransferase family. RimJ subfamily.</text>
</comment>
<feature type="domain" description="N-acetyltransferase" evidence="4">
    <location>
        <begin position="31"/>
        <end position="188"/>
    </location>
</feature>
<dbReference type="PROSITE" id="PS51186">
    <property type="entry name" value="GNAT"/>
    <property type="match status" value="1"/>
</dbReference>
<gene>
    <name evidence="5" type="primary">ydaF</name>
    <name evidence="5" type="ORF">POI8812_00385</name>
</gene>
<sequence length="207" mass="23385">MFGLGAKPRLVLHTKRLYLRPPVMDDHRDWVILRRDGAAFLDPWEPVRSRDHLSVSAFRSRVRHAAQAIKTDRAVPLFLFARDDDRLLGAITLDNIQRGPARYATVGYWIGEPFAQQGYMSEALSAVVDHAHRKMALGRVQAGCLPENKPSQRLLEKCGFAFEGYAQSYLQIAGQWRTHCIYAHLDAERRSADRLPGKPISPGELLG</sequence>
<evidence type="ECO:0000256" key="1">
    <source>
        <dbReference type="ARBA" id="ARBA00022679"/>
    </source>
</evidence>
<dbReference type="InterPro" id="IPR000182">
    <property type="entry name" value="GNAT_dom"/>
</dbReference>
<dbReference type="RefSeq" id="WP_108780824.1">
    <property type="nucleotide sequence ID" value="NZ_OMKW01000001.1"/>
</dbReference>
<evidence type="ECO:0000313" key="6">
    <source>
        <dbReference type="Proteomes" id="UP000244932"/>
    </source>
</evidence>
<dbReference type="SUPFAM" id="SSF55729">
    <property type="entry name" value="Acyl-CoA N-acyltransferases (Nat)"/>
    <property type="match status" value="1"/>
</dbReference>
<organism evidence="5 6">
    <name type="scientific">Pontivivens insulae</name>
    <dbReference type="NCBI Taxonomy" id="1639689"/>
    <lineage>
        <taxon>Bacteria</taxon>
        <taxon>Pseudomonadati</taxon>
        <taxon>Pseudomonadota</taxon>
        <taxon>Alphaproteobacteria</taxon>
        <taxon>Rhodobacterales</taxon>
        <taxon>Paracoccaceae</taxon>
        <taxon>Pontivivens</taxon>
    </lineage>
</organism>
<dbReference type="Proteomes" id="UP000244932">
    <property type="component" value="Unassembled WGS sequence"/>
</dbReference>
<keyword evidence="1 5" id="KW-0808">Transferase</keyword>
<evidence type="ECO:0000256" key="3">
    <source>
        <dbReference type="ARBA" id="ARBA00038502"/>
    </source>
</evidence>
<dbReference type="OrthoDB" id="9801669at2"/>
<dbReference type="Gene3D" id="3.40.630.30">
    <property type="match status" value="1"/>
</dbReference>
<reference evidence="5 6" key="1">
    <citation type="submission" date="2018-03" db="EMBL/GenBank/DDBJ databases">
        <authorList>
            <person name="Keele B.F."/>
        </authorList>
    </citation>
    <scope>NUCLEOTIDE SEQUENCE [LARGE SCALE GENOMIC DNA]</scope>
    <source>
        <strain evidence="5 6">CeCT 8812</strain>
    </source>
</reference>
<keyword evidence="2 5" id="KW-0012">Acyltransferase</keyword>
<keyword evidence="6" id="KW-1185">Reference proteome</keyword>
<evidence type="ECO:0000259" key="4">
    <source>
        <dbReference type="PROSITE" id="PS51186"/>
    </source>
</evidence>
<dbReference type="AlphaFoldDB" id="A0A2R8A767"/>
<name>A0A2R8A767_9RHOB</name>
<proteinExistence type="inferred from homology"/>
<dbReference type="PANTHER" id="PTHR43792">
    <property type="entry name" value="GNAT FAMILY, PUTATIVE (AFU_ORTHOLOGUE AFUA_3G00765)-RELATED-RELATED"/>
    <property type="match status" value="1"/>
</dbReference>
<dbReference type="PANTHER" id="PTHR43792:SF8">
    <property type="entry name" value="[RIBOSOMAL PROTEIN US5]-ALANINE N-ACETYLTRANSFERASE"/>
    <property type="match status" value="1"/>
</dbReference>